<dbReference type="KEGG" id="sphi:TS85_22960"/>
<reference evidence="1 2" key="1">
    <citation type="journal article" date="2015" name="Int. J. Syst. Evol. Microbiol.">
        <title>Sphingomonas hengshuiensis sp. nov., isolated from lake wetland.</title>
        <authorList>
            <person name="Wei S."/>
            <person name="Wang T."/>
            <person name="Liu H."/>
            <person name="Zhang C."/>
            <person name="Guo J."/>
            <person name="Wang Q."/>
            <person name="Liang K."/>
            <person name="Zhang Z."/>
        </authorList>
    </citation>
    <scope>NUCLEOTIDE SEQUENCE [LARGE SCALE GENOMIC DNA]</scope>
    <source>
        <strain evidence="1 2">WHSC-8</strain>
    </source>
</reference>
<dbReference type="Proteomes" id="UP000032300">
    <property type="component" value="Chromosome"/>
</dbReference>
<organism evidence="1 2">
    <name type="scientific">Sphingomonas hengshuiensis</name>
    <dbReference type="NCBI Taxonomy" id="1609977"/>
    <lineage>
        <taxon>Bacteria</taxon>
        <taxon>Pseudomonadati</taxon>
        <taxon>Pseudomonadota</taxon>
        <taxon>Alphaproteobacteria</taxon>
        <taxon>Sphingomonadales</taxon>
        <taxon>Sphingomonadaceae</taxon>
        <taxon>Sphingomonas</taxon>
    </lineage>
</organism>
<dbReference type="EMBL" id="CP010836">
    <property type="protein sequence ID" value="AJP74044.1"/>
    <property type="molecule type" value="Genomic_DNA"/>
</dbReference>
<dbReference type="RefSeq" id="WP_044335376.1">
    <property type="nucleotide sequence ID" value="NZ_CP010836.1"/>
</dbReference>
<keyword evidence="2" id="KW-1185">Reference proteome</keyword>
<name>A0A7U5HVQ0_9SPHN</name>
<evidence type="ECO:0000313" key="1">
    <source>
        <dbReference type="EMBL" id="AJP74044.1"/>
    </source>
</evidence>
<dbReference type="OrthoDB" id="7507446at2"/>
<protein>
    <submittedName>
        <fullName evidence="1">Uncharacterized protein</fullName>
    </submittedName>
</protein>
<gene>
    <name evidence="1" type="ORF">TS85_22960</name>
</gene>
<accession>A0A7U5HVQ0</accession>
<sequence>MIALRRTRFETPCRVEVELSDEYCRANVVLGNDYEVGPGDRVRVHGAPICVGFGERRVEDRIATVERASTVERLWTKFAGHFEMTELYEVSFSDRTHL</sequence>
<proteinExistence type="predicted"/>
<reference evidence="1 2" key="2">
    <citation type="submission" date="2015-02" db="EMBL/GenBank/DDBJ databases">
        <title>The complete genome of Sphingomonas hengshuiensis sp. WHSC-8 isolated from soil of Hengshui Lake.</title>
        <authorList>
            <person name="Wei S."/>
            <person name="Guo J."/>
            <person name="Su C."/>
            <person name="Wu R."/>
            <person name="Zhang Z."/>
            <person name="Liang K."/>
            <person name="Li H."/>
            <person name="Wang T."/>
            <person name="Liu H."/>
            <person name="Zhang C."/>
            <person name="Li Z."/>
            <person name="Wang Q."/>
            <person name="Meng J."/>
        </authorList>
    </citation>
    <scope>NUCLEOTIDE SEQUENCE [LARGE SCALE GENOMIC DNA]</scope>
    <source>
        <strain evidence="1 2">WHSC-8</strain>
    </source>
</reference>
<dbReference type="AlphaFoldDB" id="A0A7U5HVQ0"/>
<evidence type="ECO:0000313" key="2">
    <source>
        <dbReference type="Proteomes" id="UP000032300"/>
    </source>
</evidence>